<gene>
    <name evidence="1" type="ORF">HPB48_018767</name>
</gene>
<dbReference type="OMA" id="CSSEEHS"/>
<sequence>MTRVLQLQAVDSAQNVGALRHLYDEVVKNVRSLEALGVKQKQYSAQLRVAIEKRLPHELVLRYCHQKPEEADTHSTISALLDFLKKEVRSSEEAIEIASDGSTVHRKLYDKARRHCVPSVATFTTTSGSDKEPCYFCSSEEHSFTTCDKTLTLEERKNILKRSGRCFGCCKKFHRAKDCQNSRFLRCRNCQGRHFTFLCDSKYAGPSAIDTQRQFVTK</sequence>
<evidence type="ECO:0000313" key="2">
    <source>
        <dbReference type="Proteomes" id="UP000821853"/>
    </source>
</evidence>
<dbReference type="VEuPathDB" id="VectorBase:HLOH_052331"/>
<reference evidence="1 2" key="1">
    <citation type="journal article" date="2020" name="Cell">
        <title>Large-Scale Comparative Analyses of Tick Genomes Elucidate Their Genetic Diversity and Vector Capacities.</title>
        <authorList>
            <consortium name="Tick Genome and Microbiome Consortium (TIGMIC)"/>
            <person name="Jia N."/>
            <person name="Wang J."/>
            <person name="Shi W."/>
            <person name="Du L."/>
            <person name="Sun Y."/>
            <person name="Zhan W."/>
            <person name="Jiang J.F."/>
            <person name="Wang Q."/>
            <person name="Zhang B."/>
            <person name="Ji P."/>
            <person name="Bell-Sakyi L."/>
            <person name="Cui X.M."/>
            <person name="Yuan T.T."/>
            <person name="Jiang B.G."/>
            <person name="Yang W.F."/>
            <person name="Lam T.T."/>
            <person name="Chang Q.C."/>
            <person name="Ding S.J."/>
            <person name="Wang X.J."/>
            <person name="Zhu J.G."/>
            <person name="Ruan X.D."/>
            <person name="Zhao L."/>
            <person name="Wei J.T."/>
            <person name="Ye R.Z."/>
            <person name="Que T.C."/>
            <person name="Du C.H."/>
            <person name="Zhou Y.H."/>
            <person name="Cheng J.X."/>
            <person name="Dai P.F."/>
            <person name="Guo W.B."/>
            <person name="Han X.H."/>
            <person name="Huang E.J."/>
            <person name="Li L.F."/>
            <person name="Wei W."/>
            <person name="Gao Y.C."/>
            <person name="Liu J.Z."/>
            <person name="Shao H.Z."/>
            <person name="Wang X."/>
            <person name="Wang C.C."/>
            <person name="Yang T.C."/>
            <person name="Huo Q.B."/>
            <person name="Li W."/>
            <person name="Chen H.Y."/>
            <person name="Chen S.E."/>
            <person name="Zhou L.G."/>
            <person name="Ni X.B."/>
            <person name="Tian J.H."/>
            <person name="Sheng Y."/>
            <person name="Liu T."/>
            <person name="Pan Y.S."/>
            <person name="Xia L.Y."/>
            <person name="Li J."/>
            <person name="Zhao F."/>
            <person name="Cao W.C."/>
        </authorList>
    </citation>
    <scope>NUCLEOTIDE SEQUENCE [LARGE SCALE GENOMIC DNA]</scope>
    <source>
        <strain evidence="1">HaeL-2018</strain>
    </source>
</reference>
<keyword evidence="2" id="KW-1185">Reference proteome</keyword>
<dbReference type="AlphaFoldDB" id="A0A9J6GKV4"/>
<organism evidence="1 2">
    <name type="scientific">Haemaphysalis longicornis</name>
    <name type="common">Bush tick</name>
    <dbReference type="NCBI Taxonomy" id="44386"/>
    <lineage>
        <taxon>Eukaryota</taxon>
        <taxon>Metazoa</taxon>
        <taxon>Ecdysozoa</taxon>
        <taxon>Arthropoda</taxon>
        <taxon>Chelicerata</taxon>
        <taxon>Arachnida</taxon>
        <taxon>Acari</taxon>
        <taxon>Parasitiformes</taxon>
        <taxon>Ixodida</taxon>
        <taxon>Ixodoidea</taxon>
        <taxon>Ixodidae</taxon>
        <taxon>Haemaphysalinae</taxon>
        <taxon>Haemaphysalis</taxon>
    </lineage>
</organism>
<proteinExistence type="predicted"/>
<dbReference type="EMBL" id="JABSTR010000007">
    <property type="protein sequence ID" value="KAH9375207.1"/>
    <property type="molecule type" value="Genomic_DNA"/>
</dbReference>
<dbReference type="PANTHER" id="PTHR47331">
    <property type="entry name" value="PHD-TYPE DOMAIN-CONTAINING PROTEIN"/>
    <property type="match status" value="1"/>
</dbReference>
<dbReference type="Proteomes" id="UP000821853">
    <property type="component" value="Chromosome 5"/>
</dbReference>
<evidence type="ECO:0000313" key="1">
    <source>
        <dbReference type="EMBL" id="KAH9375207.1"/>
    </source>
</evidence>
<dbReference type="OrthoDB" id="6436190at2759"/>
<accession>A0A9J6GKV4</accession>
<comment type="caution">
    <text evidence="1">The sequence shown here is derived from an EMBL/GenBank/DDBJ whole genome shotgun (WGS) entry which is preliminary data.</text>
</comment>
<name>A0A9J6GKV4_HAELO</name>
<protein>
    <submittedName>
        <fullName evidence="1">Uncharacterized protein</fullName>
    </submittedName>
</protein>